<keyword evidence="7" id="KW-0862">Zinc</keyword>
<keyword evidence="3 11" id="KW-0255">Endonuclease</keyword>
<comment type="subcellular location">
    <subcellularLocation>
        <location evidence="11">Nucleus</location>
    </subcellularLocation>
</comment>
<dbReference type="EnsemblMetazoa" id="XM_022805847">
    <property type="protein sequence ID" value="XP_022661582"/>
    <property type="gene ID" value="LOC111250492"/>
</dbReference>
<dbReference type="EnsemblMetazoa" id="XM_022805848">
    <property type="protein sequence ID" value="XP_022661583"/>
    <property type="gene ID" value="LOC111250492"/>
</dbReference>
<dbReference type="FunFam" id="3.40.1440.10:FF:000008">
    <property type="entry name" value="Structure-specific endonuclease subunit SLX1 homolog"/>
    <property type="match status" value="1"/>
</dbReference>
<evidence type="ECO:0000256" key="2">
    <source>
        <dbReference type="ARBA" id="ARBA00022723"/>
    </source>
</evidence>
<dbReference type="OMA" id="CEQFRIS"/>
<dbReference type="AlphaFoldDB" id="A0A7M7KDB8"/>
<dbReference type="GO" id="GO:0017108">
    <property type="term" value="F:5'-flap endonuclease activity"/>
    <property type="evidence" value="ECO:0007669"/>
    <property type="project" value="InterPro"/>
</dbReference>
<dbReference type="KEGG" id="vde:111250492"/>
<feature type="domain" description="GIY-YIG" evidence="12">
    <location>
        <begin position="33"/>
        <end position="116"/>
    </location>
</feature>
<dbReference type="RefSeq" id="XP_022661583.1">
    <property type="nucleotide sequence ID" value="XM_022805848.1"/>
</dbReference>
<comment type="subunit">
    <text evidence="11">Forms a heterodimer with a member of the SLX4 family.</text>
</comment>
<dbReference type="GO" id="GO:0008821">
    <property type="term" value="F:crossover junction DNA endonuclease activity"/>
    <property type="evidence" value="ECO:0007669"/>
    <property type="project" value="TreeGrafter"/>
</dbReference>
<organism evidence="13 14">
    <name type="scientific">Varroa destructor</name>
    <name type="common">Honeybee mite</name>
    <dbReference type="NCBI Taxonomy" id="109461"/>
    <lineage>
        <taxon>Eukaryota</taxon>
        <taxon>Metazoa</taxon>
        <taxon>Ecdysozoa</taxon>
        <taxon>Arthropoda</taxon>
        <taxon>Chelicerata</taxon>
        <taxon>Arachnida</taxon>
        <taxon>Acari</taxon>
        <taxon>Parasitiformes</taxon>
        <taxon>Mesostigmata</taxon>
        <taxon>Gamasina</taxon>
        <taxon>Dermanyssoidea</taxon>
        <taxon>Varroidae</taxon>
        <taxon>Varroa</taxon>
    </lineage>
</organism>
<evidence type="ECO:0000256" key="6">
    <source>
        <dbReference type="ARBA" id="ARBA00022801"/>
    </source>
</evidence>
<dbReference type="InterPro" id="IPR035901">
    <property type="entry name" value="GIY-YIG_endonuc_sf"/>
</dbReference>
<protein>
    <recommendedName>
        <fullName evidence="11">Structure-specific endonuclease subunit SLX1 homolog</fullName>
        <ecNumber evidence="11">3.1.-.-</ecNumber>
    </recommendedName>
</protein>
<comment type="function">
    <text evidence="11">Catalytic subunit of a heterodimeric structure-specific endonuclease that resolves DNA secondary structures generated during DNA repair and recombination. Has endonuclease activity towards branched DNA substrates, introducing single-strand cuts in duplex DNA close to junctions with ss-DNA.</text>
</comment>
<keyword evidence="10 11" id="KW-0539">Nucleus</keyword>
<keyword evidence="14" id="KW-1185">Reference proteome</keyword>
<keyword evidence="4 11" id="KW-0227">DNA damage</keyword>
<keyword evidence="6 11" id="KW-0378">Hydrolase</keyword>
<evidence type="ECO:0000259" key="12">
    <source>
        <dbReference type="PROSITE" id="PS50164"/>
    </source>
</evidence>
<sequence>MSFPRSSPEYVSSVSVDKQIVHPPVAPSSASGNFYGVYLLFCITPQFFGDTYIGFTVDPGRRIKQHNKGVTSGGAYTTNRKGSWEMTLVVHGFPNDKSALRFEWSWQHPKKSRRLAHVPVRRYKKETKFEHALRVLSVMLSVAPWKRLSLTLQWLIPKYIKELPLTPPTHMLIIREEVDLPKYSKYYPPPPPRGPCILCKTDLARSVCCRCTSCTAAPTHLRCFAQQCVITSREPHMLIPVMAKCANCQKEKPWNSWIRENLCQVVEKTEEV</sequence>
<keyword evidence="5" id="KW-0863">Zinc-finger</keyword>
<accession>A0A7M7KDB8</accession>
<dbReference type="SUPFAM" id="SSF82771">
    <property type="entry name" value="GIY-YIG endonuclease"/>
    <property type="match status" value="1"/>
</dbReference>
<keyword evidence="2" id="KW-0479">Metal-binding</keyword>
<proteinExistence type="inferred from homology"/>
<dbReference type="RefSeq" id="XP_022661581.1">
    <property type="nucleotide sequence ID" value="XM_022805846.1"/>
</dbReference>
<dbReference type="InterPro" id="IPR027520">
    <property type="entry name" value="Slx1"/>
</dbReference>
<evidence type="ECO:0000313" key="14">
    <source>
        <dbReference type="Proteomes" id="UP000594260"/>
    </source>
</evidence>
<dbReference type="InterPro" id="IPR050381">
    <property type="entry name" value="SLX1_endonuclease"/>
</dbReference>
<evidence type="ECO:0000256" key="10">
    <source>
        <dbReference type="ARBA" id="ARBA00023242"/>
    </source>
</evidence>
<dbReference type="Pfam" id="PF01541">
    <property type="entry name" value="GIY-YIG"/>
    <property type="match status" value="1"/>
</dbReference>
<comment type="caution">
    <text evidence="11">Lacks conserved residue(s) required for the propagation of feature annotation.</text>
</comment>
<comment type="cofactor">
    <cofactor evidence="11">
        <name>a divalent metal cation</name>
        <dbReference type="ChEBI" id="CHEBI:60240"/>
    </cofactor>
</comment>
<dbReference type="EC" id="3.1.-.-" evidence="11"/>
<dbReference type="EnsemblMetazoa" id="XM_022805849">
    <property type="protein sequence ID" value="XP_022661584"/>
    <property type="gene ID" value="LOC111250492"/>
</dbReference>
<keyword evidence="8 11" id="KW-0233">DNA recombination</keyword>
<keyword evidence="9 11" id="KW-0234">DNA repair</keyword>
<evidence type="ECO:0000256" key="9">
    <source>
        <dbReference type="ARBA" id="ARBA00023204"/>
    </source>
</evidence>
<reference evidence="13" key="1">
    <citation type="submission" date="2021-01" db="UniProtKB">
        <authorList>
            <consortium name="EnsemblMetazoa"/>
        </authorList>
    </citation>
    <scope>IDENTIFICATION</scope>
</reference>
<evidence type="ECO:0000313" key="13">
    <source>
        <dbReference type="EnsemblMetazoa" id="XP_022661580"/>
    </source>
</evidence>
<keyword evidence="1 11" id="KW-0540">Nuclease</keyword>
<dbReference type="GeneID" id="111250492"/>
<dbReference type="EnsemblMetazoa" id="XM_022805846">
    <property type="protein sequence ID" value="XP_022661581"/>
    <property type="gene ID" value="LOC111250492"/>
</dbReference>
<dbReference type="PROSITE" id="PS50164">
    <property type="entry name" value="GIY_YIG"/>
    <property type="match status" value="1"/>
</dbReference>
<dbReference type="PANTHER" id="PTHR20208:SF10">
    <property type="entry name" value="STRUCTURE-SPECIFIC ENDONUCLEASE SUBUNIT SLX1"/>
    <property type="match status" value="1"/>
</dbReference>
<evidence type="ECO:0000256" key="8">
    <source>
        <dbReference type="ARBA" id="ARBA00023172"/>
    </source>
</evidence>
<evidence type="ECO:0000256" key="1">
    <source>
        <dbReference type="ARBA" id="ARBA00022722"/>
    </source>
</evidence>
<dbReference type="HAMAP" id="MF_03100">
    <property type="entry name" value="Endonuc_su_Slx1"/>
    <property type="match status" value="1"/>
</dbReference>
<evidence type="ECO:0000256" key="4">
    <source>
        <dbReference type="ARBA" id="ARBA00022763"/>
    </source>
</evidence>
<dbReference type="InParanoid" id="A0A7M7KDB8"/>
<dbReference type="FunCoup" id="A0A7M7KDB8">
    <property type="interactions" value="732"/>
</dbReference>
<dbReference type="RefSeq" id="XP_022661584.1">
    <property type="nucleotide sequence ID" value="XM_022805849.1"/>
</dbReference>
<dbReference type="OrthoDB" id="24645at2759"/>
<evidence type="ECO:0000256" key="11">
    <source>
        <dbReference type="HAMAP-Rule" id="MF_03100"/>
    </source>
</evidence>
<dbReference type="CTD" id="40578"/>
<evidence type="ECO:0000256" key="7">
    <source>
        <dbReference type="ARBA" id="ARBA00022833"/>
    </source>
</evidence>
<dbReference type="Gene3D" id="3.40.1440.10">
    <property type="entry name" value="GIY-YIG endonuclease"/>
    <property type="match status" value="1"/>
</dbReference>
<name>A0A7M7KDB8_VARDE</name>
<dbReference type="CDD" id="cd10455">
    <property type="entry name" value="GIY-YIG_SLX1"/>
    <property type="match status" value="1"/>
</dbReference>
<evidence type="ECO:0000256" key="5">
    <source>
        <dbReference type="ARBA" id="ARBA00022771"/>
    </source>
</evidence>
<dbReference type="RefSeq" id="XP_022661580.1">
    <property type="nucleotide sequence ID" value="XM_022805845.1"/>
</dbReference>
<dbReference type="GO" id="GO:0033557">
    <property type="term" value="C:Slx1-Slx4 complex"/>
    <property type="evidence" value="ECO:0007669"/>
    <property type="project" value="UniProtKB-UniRule"/>
</dbReference>
<evidence type="ECO:0000256" key="3">
    <source>
        <dbReference type="ARBA" id="ARBA00022759"/>
    </source>
</evidence>
<dbReference type="Proteomes" id="UP000594260">
    <property type="component" value="Unplaced"/>
</dbReference>
<comment type="similarity">
    <text evidence="11">Belongs to the SLX1 family.</text>
</comment>
<dbReference type="EnsemblMetazoa" id="XM_022805845">
    <property type="protein sequence ID" value="XP_022661580"/>
    <property type="gene ID" value="LOC111250492"/>
</dbReference>
<dbReference type="GO" id="GO:0008270">
    <property type="term" value="F:zinc ion binding"/>
    <property type="evidence" value="ECO:0007669"/>
    <property type="project" value="UniProtKB-KW"/>
</dbReference>
<dbReference type="InterPro" id="IPR000305">
    <property type="entry name" value="GIY-YIG_endonuc"/>
</dbReference>
<dbReference type="InterPro" id="IPR013083">
    <property type="entry name" value="Znf_RING/FYVE/PHD"/>
</dbReference>
<dbReference type="RefSeq" id="XP_022661582.1">
    <property type="nucleotide sequence ID" value="XM_022805847.1"/>
</dbReference>
<dbReference type="PANTHER" id="PTHR20208">
    <property type="entry name" value="STRUCTURE-SPECIFIC ENDONUCLEASE SUBUNIT SLX1"/>
    <property type="match status" value="1"/>
</dbReference>
<dbReference type="GO" id="GO:0000724">
    <property type="term" value="P:double-strand break repair via homologous recombination"/>
    <property type="evidence" value="ECO:0007669"/>
    <property type="project" value="TreeGrafter"/>
</dbReference>
<dbReference type="Gene3D" id="3.30.40.10">
    <property type="entry name" value="Zinc/RING finger domain, C3HC4 (zinc finger)"/>
    <property type="match status" value="1"/>
</dbReference>